<evidence type="ECO:0000256" key="1">
    <source>
        <dbReference type="SAM" id="Phobius"/>
    </source>
</evidence>
<feature type="transmembrane region" description="Helical" evidence="1">
    <location>
        <begin position="194"/>
        <end position="214"/>
    </location>
</feature>
<keyword evidence="1" id="KW-0472">Membrane</keyword>
<feature type="transmembrane region" description="Helical" evidence="1">
    <location>
        <begin position="6"/>
        <end position="26"/>
    </location>
</feature>
<accession>A0A2P6MLB8</accession>
<dbReference type="RefSeq" id="WP_105957451.1">
    <property type="nucleotide sequence ID" value="NZ_PVNS01000001.1"/>
</dbReference>
<comment type="caution">
    <text evidence="2">The sequence shown here is derived from an EMBL/GenBank/DDBJ whole genome shotgun (WGS) entry which is preliminary data.</text>
</comment>
<feature type="transmembrane region" description="Helical" evidence="1">
    <location>
        <begin position="33"/>
        <end position="52"/>
    </location>
</feature>
<dbReference type="InterPro" id="IPR011737">
    <property type="entry name" value="CHP02206_TP0381"/>
</dbReference>
<dbReference type="AlphaFoldDB" id="A0A2P6MLB8"/>
<protein>
    <submittedName>
        <fullName evidence="2">TIGR02206 family membrane protein</fullName>
    </submittedName>
</protein>
<dbReference type="EMBL" id="PVNS01000001">
    <property type="protein sequence ID" value="PRO67065.1"/>
    <property type="molecule type" value="Genomic_DNA"/>
</dbReference>
<feature type="transmembrane region" description="Helical" evidence="1">
    <location>
        <begin position="64"/>
        <end position="83"/>
    </location>
</feature>
<feature type="transmembrane region" description="Helical" evidence="1">
    <location>
        <begin position="90"/>
        <end position="106"/>
    </location>
</feature>
<feature type="transmembrane region" description="Helical" evidence="1">
    <location>
        <begin position="148"/>
        <end position="169"/>
    </location>
</feature>
<organism evidence="2 3">
    <name type="scientific">Alkalicoccus urumqiensis</name>
    <name type="common">Bacillus urumqiensis</name>
    <dbReference type="NCBI Taxonomy" id="1548213"/>
    <lineage>
        <taxon>Bacteria</taxon>
        <taxon>Bacillati</taxon>
        <taxon>Bacillota</taxon>
        <taxon>Bacilli</taxon>
        <taxon>Bacillales</taxon>
        <taxon>Bacillaceae</taxon>
        <taxon>Alkalicoccus</taxon>
    </lineage>
</organism>
<gene>
    <name evidence="2" type="ORF">C6I21_00415</name>
</gene>
<name>A0A2P6MLB8_ALKUR</name>
<keyword evidence="1" id="KW-1133">Transmembrane helix</keyword>
<dbReference type="OrthoDB" id="9813172at2"/>
<evidence type="ECO:0000313" key="3">
    <source>
        <dbReference type="Proteomes" id="UP000243650"/>
    </source>
</evidence>
<sequence length="223" mass="24968">MTPFSSLHLATLAVSFLGLALFMLALPSRGHSYVRYTLAAVLLGSEGVYQMLAVIEGRWSFSSHLPLELCSLTSLGAAFLLLFPAAAPGRLLPFFVFFPVLLAFVTPVPDQAFPHPDYFRFFVQHTAIYAALYYVLRVFRWYPDKKDALYAFLLLQAAALLAAGANWLFQSNYMFLQTPPPEASLYLVAAAHPWYFWNLELLAAAAFAVTWLLFRRKQPSSAS</sequence>
<feature type="transmembrane region" description="Helical" evidence="1">
    <location>
        <begin position="118"/>
        <end position="136"/>
    </location>
</feature>
<keyword evidence="3" id="KW-1185">Reference proteome</keyword>
<reference evidence="2 3" key="1">
    <citation type="submission" date="2018-03" db="EMBL/GenBank/DDBJ databases">
        <title>Bacillus urumqiensis sp. nov., a moderately haloalkaliphilic bacterium isolated from a salt lake.</title>
        <authorList>
            <person name="Zhao B."/>
            <person name="Liao Z."/>
        </authorList>
    </citation>
    <scope>NUCLEOTIDE SEQUENCE [LARGE SCALE GENOMIC DNA]</scope>
    <source>
        <strain evidence="2 3">BZ-SZ-XJ18</strain>
    </source>
</reference>
<keyword evidence="1" id="KW-0812">Transmembrane</keyword>
<proteinExistence type="predicted"/>
<dbReference type="NCBIfam" id="TIGR02206">
    <property type="entry name" value="intg_mem_TP0381"/>
    <property type="match status" value="1"/>
</dbReference>
<dbReference type="Pfam" id="PF14808">
    <property type="entry name" value="TMEM164"/>
    <property type="match status" value="1"/>
</dbReference>
<dbReference type="Proteomes" id="UP000243650">
    <property type="component" value="Unassembled WGS sequence"/>
</dbReference>
<evidence type="ECO:0000313" key="2">
    <source>
        <dbReference type="EMBL" id="PRO67065.1"/>
    </source>
</evidence>